<proteinExistence type="predicted"/>
<comment type="caution">
    <text evidence="1">The sequence shown here is derived from an EMBL/GenBank/DDBJ whole genome shotgun (WGS) entry which is preliminary data.</text>
</comment>
<protein>
    <recommendedName>
        <fullName evidence="3">Helicase C-terminal domain-containing protein</fullName>
    </recommendedName>
</protein>
<organism evidence="1 2">
    <name type="scientific">Brassica cretica</name>
    <name type="common">Mustard</name>
    <dbReference type="NCBI Taxonomy" id="69181"/>
    <lineage>
        <taxon>Eukaryota</taxon>
        <taxon>Viridiplantae</taxon>
        <taxon>Streptophyta</taxon>
        <taxon>Embryophyta</taxon>
        <taxon>Tracheophyta</taxon>
        <taxon>Spermatophyta</taxon>
        <taxon>Magnoliopsida</taxon>
        <taxon>eudicotyledons</taxon>
        <taxon>Gunneridae</taxon>
        <taxon>Pentapetalae</taxon>
        <taxon>rosids</taxon>
        <taxon>malvids</taxon>
        <taxon>Brassicales</taxon>
        <taxon>Brassicaceae</taxon>
        <taxon>Brassiceae</taxon>
        <taxon>Brassica</taxon>
    </lineage>
</organism>
<evidence type="ECO:0000313" key="2">
    <source>
        <dbReference type="Proteomes" id="UP000712281"/>
    </source>
</evidence>
<dbReference type="SUPFAM" id="SSF52540">
    <property type="entry name" value="P-loop containing nucleoside triphosphate hydrolases"/>
    <property type="match status" value="1"/>
</dbReference>
<sequence>MHQNIGLRPEITSSWYHDKQLHKPYTLPFALAQRRSGRSGTRWHSDRADFSSCVVDFLHRIGRTARAGQYGTVTSLYTEASHDLVEAIREAVKDGSASGIHSVKLINLETAFSRKRGFRNKLKKRAFLKGDAKESQALRV</sequence>
<evidence type="ECO:0008006" key="3">
    <source>
        <dbReference type="Google" id="ProtNLM"/>
    </source>
</evidence>
<accession>A0A8S9I7Z8</accession>
<gene>
    <name evidence="1" type="ORF">F2Q68_00025444</name>
</gene>
<dbReference type="AlphaFoldDB" id="A0A8S9I7Z8"/>
<name>A0A8S9I7Z8_BRACR</name>
<reference evidence="1" key="1">
    <citation type="submission" date="2019-12" db="EMBL/GenBank/DDBJ databases">
        <title>Genome sequencing and annotation of Brassica cretica.</title>
        <authorList>
            <person name="Studholme D.J."/>
            <person name="Sarris P.F."/>
        </authorList>
    </citation>
    <scope>NUCLEOTIDE SEQUENCE</scope>
    <source>
        <strain evidence="1">PFS-001/15</strain>
        <tissue evidence="1">Leaf</tissue>
    </source>
</reference>
<dbReference type="EMBL" id="QGKW02001911">
    <property type="protein sequence ID" value="KAF2565708.1"/>
    <property type="molecule type" value="Genomic_DNA"/>
</dbReference>
<dbReference type="Gene3D" id="3.40.50.300">
    <property type="entry name" value="P-loop containing nucleotide triphosphate hydrolases"/>
    <property type="match status" value="1"/>
</dbReference>
<dbReference type="Proteomes" id="UP000712281">
    <property type="component" value="Unassembled WGS sequence"/>
</dbReference>
<evidence type="ECO:0000313" key="1">
    <source>
        <dbReference type="EMBL" id="KAF2565708.1"/>
    </source>
</evidence>
<dbReference type="InterPro" id="IPR027417">
    <property type="entry name" value="P-loop_NTPase"/>
</dbReference>